<feature type="domain" description="Gfo/Idh/MocA-like oxidoreductase N-terminal" evidence="1">
    <location>
        <begin position="155"/>
        <end position="256"/>
    </location>
</feature>
<reference evidence="3 4" key="1">
    <citation type="submission" date="2015-09" db="EMBL/GenBank/DDBJ databases">
        <authorList>
            <consortium name="Pathogen Informatics"/>
        </authorList>
    </citation>
    <scope>NUCLEOTIDE SEQUENCE [LARGE SCALE GENOMIC DNA]</scope>
    <source>
        <strain evidence="3 4">2789STDY5608872</strain>
    </source>
</reference>
<name>A0A173TV89_PARDI</name>
<dbReference type="PANTHER" id="PTHR43818">
    <property type="entry name" value="BCDNA.GH03377"/>
    <property type="match status" value="1"/>
</dbReference>
<sequence>MPCLAFVNSWFTAPPYIRSRCFARGSEVVFYYIYFFFDFKFNTMSNTMSDKNSVNFTRREFLGTVAAAAAFTIVPRSVLGGPGYTAPSDMVNLAGIGVGSQGGGDIQNIATPDVPIKRRPFGGGGMLMQPYAGIQPPRRERRASDNPVQMGDAEKQSFKHANIYALCDVDHDYSGHILAGYPKAKKYTDFREMIDKEKEIDAVLIGTPDHTHAVIAAYAMKAGKHVFVEKPMAKTIYETRFLRDLAKQTGVVTQMGNQGHNIEGTMQTVEWIQGGVIGDVREVHLWTNRPMWRQGYFDRPAGVDIPSNLNYDVWLGPAPDKPYNPEMLHFAWRGLWDYGTGAMGDMGAHTFDAPIWALNLGMPTKIQATSTPYNKDYLPQSECVTYEFPARGNMPPVKVTWSDGGIKPARPAELEPNRQLREALYIGDKGLIMHGTHGAEPQLIPERPGFVAPEKTLKRPSNIYVDFIEAIKEGRKAANDFEVSAKLTEIMLLTNIAVAAQRLDLTLEYDAENMRITNCPEANDYFHYEYRKGWSL</sequence>
<dbReference type="EC" id="1.1.99.28" evidence="3"/>
<feature type="domain" description="Gfo/Idh/MocA-like oxidoreductase bacterial type C-terminal" evidence="2">
    <location>
        <begin position="304"/>
        <end position="378"/>
    </location>
</feature>
<evidence type="ECO:0000313" key="4">
    <source>
        <dbReference type="Proteomes" id="UP000095591"/>
    </source>
</evidence>
<dbReference type="Pfam" id="PF01408">
    <property type="entry name" value="GFO_IDH_MocA"/>
    <property type="match status" value="1"/>
</dbReference>
<dbReference type="InterPro" id="IPR050463">
    <property type="entry name" value="Gfo/Idh/MocA_oxidrdct_glycsds"/>
</dbReference>
<accession>A0A173TV89</accession>
<dbReference type="GO" id="GO:0047061">
    <property type="term" value="F:glucose-fructose oxidoreductase activity"/>
    <property type="evidence" value="ECO:0007669"/>
    <property type="project" value="UniProtKB-EC"/>
</dbReference>
<protein>
    <submittedName>
        <fullName evidence="3">Glucose--fructose oxidoreductase</fullName>
        <ecNumber evidence="3">1.1.99.28</ecNumber>
    </submittedName>
</protein>
<dbReference type="GO" id="GO:0000166">
    <property type="term" value="F:nucleotide binding"/>
    <property type="evidence" value="ECO:0007669"/>
    <property type="project" value="InterPro"/>
</dbReference>
<gene>
    <name evidence="3" type="primary">gfo_2</name>
    <name evidence="3" type="ORF">ERS852429_01745</name>
</gene>
<dbReference type="Gene3D" id="3.40.50.720">
    <property type="entry name" value="NAD(P)-binding Rossmann-like Domain"/>
    <property type="match status" value="1"/>
</dbReference>
<evidence type="ECO:0000313" key="3">
    <source>
        <dbReference type="EMBL" id="CUN05755.1"/>
    </source>
</evidence>
<dbReference type="Pfam" id="PF19051">
    <property type="entry name" value="GFO_IDH_MocA_C2"/>
    <property type="match status" value="1"/>
</dbReference>
<dbReference type="Proteomes" id="UP000095591">
    <property type="component" value="Unassembled WGS sequence"/>
</dbReference>
<dbReference type="SUPFAM" id="SSF55347">
    <property type="entry name" value="Glyceraldehyde-3-phosphate dehydrogenase-like, C-terminal domain"/>
    <property type="match status" value="1"/>
</dbReference>
<dbReference type="InterPro" id="IPR036291">
    <property type="entry name" value="NAD(P)-bd_dom_sf"/>
</dbReference>
<keyword evidence="3" id="KW-0560">Oxidoreductase</keyword>
<dbReference type="InterPro" id="IPR043906">
    <property type="entry name" value="Gfo/Idh/MocA_OxRdtase_bact_C"/>
</dbReference>
<dbReference type="AlphaFoldDB" id="A0A173TV89"/>
<dbReference type="PANTHER" id="PTHR43818:SF10">
    <property type="entry name" value="NADH-DEPENDENT DEHYDROGENASE-RELATED"/>
    <property type="match status" value="1"/>
</dbReference>
<dbReference type="InterPro" id="IPR000683">
    <property type="entry name" value="Gfo/Idh/MocA-like_OxRdtase_N"/>
</dbReference>
<dbReference type="SUPFAM" id="SSF51735">
    <property type="entry name" value="NAD(P)-binding Rossmann-fold domains"/>
    <property type="match status" value="1"/>
</dbReference>
<dbReference type="EMBL" id="CYXP01000003">
    <property type="protein sequence ID" value="CUN05755.1"/>
    <property type="molecule type" value="Genomic_DNA"/>
</dbReference>
<dbReference type="Gene3D" id="3.30.360.10">
    <property type="entry name" value="Dihydrodipicolinate Reductase, domain 2"/>
    <property type="match status" value="1"/>
</dbReference>
<proteinExistence type="predicted"/>
<evidence type="ECO:0000259" key="1">
    <source>
        <dbReference type="Pfam" id="PF01408"/>
    </source>
</evidence>
<evidence type="ECO:0000259" key="2">
    <source>
        <dbReference type="Pfam" id="PF19051"/>
    </source>
</evidence>
<organism evidence="3 4">
    <name type="scientific">Parabacteroides distasonis</name>
    <dbReference type="NCBI Taxonomy" id="823"/>
    <lineage>
        <taxon>Bacteria</taxon>
        <taxon>Pseudomonadati</taxon>
        <taxon>Bacteroidota</taxon>
        <taxon>Bacteroidia</taxon>
        <taxon>Bacteroidales</taxon>
        <taxon>Tannerellaceae</taxon>
        <taxon>Parabacteroides</taxon>
    </lineage>
</organism>